<dbReference type="EMBL" id="JAGSXJ010000005">
    <property type="protein sequence ID" value="KAH6691396.1"/>
    <property type="molecule type" value="Genomic_DNA"/>
</dbReference>
<accession>A0A9P8VII5</accession>
<proteinExistence type="predicted"/>
<dbReference type="AlphaFoldDB" id="A0A9P8VII5"/>
<dbReference type="Proteomes" id="UP000770015">
    <property type="component" value="Unassembled WGS sequence"/>
</dbReference>
<comment type="caution">
    <text evidence="3">The sequence shown here is derived from an EMBL/GenBank/DDBJ whole genome shotgun (WGS) entry which is preliminary data.</text>
</comment>
<keyword evidence="1" id="KW-0175">Coiled coil</keyword>
<organism evidence="3 4">
    <name type="scientific">Plectosphaerella plurivora</name>
    <dbReference type="NCBI Taxonomy" id="936078"/>
    <lineage>
        <taxon>Eukaryota</taxon>
        <taxon>Fungi</taxon>
        <taxon>Dikarya</taxon>
        <taxon>Ascomycota</taxon>
        <taxon>Pezizomycotina</taxon>
        <taxon>Sordariomycetes</taxon>
        <taxon>Hypocreomycetidae</taxon>
        <taxon>Glomerellales</taxon>
        <taxon>Plectosphaerellaceae</taxon>
        <taxon>Plectosphaerella</taxon>
    </lineage>
</organism>
<evidence type="ECO:0000313" key="3">
    <source>
        <dbReference type="EMBL" id="KAH6691396.1"/>
    </source>
</evidence>
<sequence length="209" mass="21867">MSLSSTDYHLFYEASPEPSMPSTAASDETMAATGNEGVPAQENVATGINDNGSDDDTKLGENSDAETVDGKKDDAAAAENKPGKAMATAMAKGLRINAGGQTGAAGNGPFTPDIYMSIPAAMARAAEVEKRCKAAQDHYNILKARIMLRPLPPGASFPALLEEAKSNLQKVEEELDEANKDVQIAEANEFLESGRKAKPVAKGQGPDQA</sequence>
<gene>
    <name evidence="3" type="ORF">F5X68DRAFT_229252</name>
</gene>
<evidence type="ECO:0000256" key="1">
    <source>
        <dbReference type="SAM" id="Coils"/>
    </source>
</evidence>
<evidence type="ECO:0000256" key="2">
    <source>
        <dbReference type="SAM" id="MobiDB-lite"/>
    </source>
</evidence>
<feature type="coiled-coil region" evidence="1">
    <location>
        <begin position="125"/>
        <end position="188"/>
    </location>
</feature>
<reference evidence="3" key="1">
    <citation type="journal article" date="2021" name="Nat. Commun.">
        <title>Genetic determinants of endophytism in the Arabidopsis root mycobiome.</title>
        <authorList>
            <person name="Mesny F."/>
            <person name="Miyauchi S."/>
            <person name="Thiergart T."/>
            <person name="Pickel B."/>
            <person name="Atanasova L."/>
            <person name="Karlsson M."/>
            <person name="Huettel B."/>
            <person name="Barry K.W."/>
            <person name="Haridas S."/>
            <person name="Chen C."/>
            <person name="Bauer D."/>
            <person name="Andreopoulos W."/>
            <person name="Pangilinan J."/>
            <person name="LaButti K."/>
            <person name="Riley R."/>
            <person name="Lipzen A."/>
            <person name="Clum A."/>
            <person name="Drula E."/>
            <person name="Henrissat B."/>
            <person name="Kohler A."/>
            <person name="Grigoriev I.V."/>
            <person name="Martin F.M."/>
            <person name="Hacquard S."/>
        </authorList>
    </citation>
    <scope>NUCLEOTIDE SEQUENCE</scope>
    <source>
        <strain evidence="3">MPI-SDFR-AT-0117</strain>
    </source>
</reference>
<feature type="region of interest" description="Disordered" evidence="2">
    <location>
        <begin position="1"/>
        <end position="83"/>
    </location>
</feature>
<keyword evidence="4" id="KW-1185">Reference proteome</keyword>
<evidence type="ECO:0000313" key="4">
    <source>
        <dbReference type="Proteomes" id="UP000770015"/>
    </source>
</evidence>
<protein>
    <submittedName>
        <fullName evidence="3">Uncharacterized protein</fullName>
    </submittedName>
</protein>
<name>A0A9P8VII5_9PEZI</name>